<proteinExistence type="predicted"/>
<organism evidence="3">
    <name type="scientific">Gongylonema pulchrum</name>
    <dbReference type="NCBI Taxonomy" id="637853"/>
    <lineage>
        <taxon>Eukaryota</taxon>
        <taxon>Metazoa</taxon>
        <taxon>Ecdysozoa</taxon>
        <taxon>Nematoda</taxon>
        <taxon>Chromadorea</taxon>
        <taxon>Rhabditida</taxon>
        <taxon>Spirurina</taxon>
        <taxon>Spiruromorpha</taxon>
        <taxon>Spiruroidea</taxon>
        <taxon>Gongylonematidae</taxon>
        <taxon>Gongylonema</taxon>
    </lineage>
</organism>
<dbReference type="EMBL" id="UYRT01079858">
    <property type="protein sequence ID" value="VDN21528.1"/>
    <property type="molecule type" value="Genomic_DNA"/>
</dbReference>
<dbReference type="GO" id="GO:0005829">
    <property type="term" value="C:cytosol"/>
    <property type="evidence" value="ECO:0007669"/>
    <property type="project" value="TreeGrafter"/>
</dbReference>
<dbReference type="GO" id="GO:0008295">
    <property type="term" value="P:spermidine biosynthetic process"/>
    <property type="evidence" value="ECO:0007669"/>
    <property type="project" value="TreeGrafter"/>
</dbReference>
<dbReference type="GO" id="GO:0004766">
    <property type="term" value="F:spermidine synthase activity"/>
    <property type="evidence" value="ECO:0007669"/>
    <property type="project" value="TreeGrafter"/>
</dbReference>
<dbReference type="PANTHER" id="PTHR11558">
    <property type="entry name" value="SPERMIDINE/SPERMINE SYNTHASE"/>
    <property type="match status" value="1"/>
</dbReference>
<evidence type="ECO:0000313" key="2">
    <source>
        <dbReference type="Proteomes" id="UP000271098"/>
    </source>
</evidence>
<dbReference type="WBParaSite" id="GPUH_0001305301-mRNA-1">
    <property type="protein sequence ID" value="GPUH_0001305301-mRNA-1"/>
    <property type="gene ID" value="GPUH_0001305301"/>
</dbReference>
<dbReference type="AlphaFoldDB" id="A0A183DWE8"/>
<reference evidence="3" key="1">
    <citation type="submission" date="2016-06" db="UniProtKB">
        <authorList>
            <consortium name="WormBaseParasite"/>
        </authorList>
    </citation>
    <scope>IDENTIFICATION</scope>
</reference>
<dbReference type="OrthoDB" id="2016285at2759"/>
<accession>A0A183DWE8</accession>
<reference evidence="1 2" key="2">
    <citation type="submission" date="2018-11" db="EMBL/GenBank/DDBJ databases">
        <authorList>
            <consortium name="Pathogen Informatics"/>
        </authorList>
    </citation>
    <scope>NUCLEOTIDE SEQUENCE [LARGE SCALE GENOMIC DNA]</scope>
</reference>
<gene>
    <name evidence="1" type="ORF">GPUH_LOCUS13039</name>
</gene>
<dbReference type="Proteomes" id="UP000271098">
    <property type="component" value="Unassembled WGS sequence"/>
</dbReference>
<evidence type="ECO:0000313" key="3">
    <source>
        <dbReference type="WBParaSite" id="GPUH_0001305301-mRNA-1"/>
    </source>
</evidence>
<name>A0A183DWE8_9BILA</name>
<dbReference type="Gene3D" id="3.40.50.150">
    <property type="entry name" value="Vaccinia Virus protein VP39"/>
    <property type="match status" value="2"/>
</dbReference>
<dbReference type="InterPro" id="IPR001045">
    <property type="entry name" value="Spermi_synthase"/>
</dbReference>
<dbReference type="InterPro" id="IPR029063">
    <property type="entry name" value="SAM-dependent_MTases_sf"/>
</dbReference>
<sequence>MQLVKERDQGSAGTNDGSALIEEYSTKLDTSFIGQTTILIARFNTSDATLHIIDTAARSWDGRIVLMRVVINPARPDLYLSQAFLIPPTDYNVTLDTRTLPVDHSMTGGYWAMLAAPPFVCASLDTQRTVTGKVLVVGLGAGQLNNYLHNHFPRLNITAVEIEPAFGAIAKKYFGFKEDSHQRLYIMDGIEFLTKAASDAKIRIWPFYTVQMAFQGENMMPSISTPVRRRIAMLNITAVEIEPAFGAIAKKYFGFKEDSHQRLYIMDGIEFLAKAASDGRKYDAIYIDACPSTYHDGDEVLCPADAFLNITTIGHMKKTLAKTGMLLLVTNSFRHSFNFPE</sequence>
<dbReference type="PANTHER" id="PTHR11558:SF11">
    <property type="entry name" value="SPERMIDINE SYNTHASE"/>
    <property type="match status" value="1"/>
</dbReference>
<keyword evidence="2" id="KW-1185">Reference proteome</keyword>
<dbReference type="SUPFAM" id="SSF53335">
    <property type="entry name" value="S-adenosyl-L-methionine-dependent methyltransferases"/>
    <property type="match status" value="2"/>
</dbReference>
<protein>
    <submittedName>
        <fullName evidence="3">PABS domain-containing protein</fullName>
    </submittedName>
</protein>
<evidence type="ECO:0000313" key="1">
    <source>
        <dbReference type="EMBL" id="VDN21528.1"/>
    </source>
</evidence>